<feature type="region of interest" description="Disordered" evidence="1">
    <location>
        <begin position="1"/>
        <end position="29"/>
    </location>
</feature>
<keyword evidence="4" id="KW-1185">Reference proteome</keyword>
<proteinExistence type="predicted"/>
<dbReference type="InterPro" id="IPR000182">
    <property type="entry name" value="GNAT_dom"/>
</dbReference>
<organism evidence="3 4">
    <name type="scientific">Krasilnikovia cinnamomea</name>
    <dbReference type="NCBI Taxonomy" id="349313"/>
    <lineage>
        <taxon>Bacteria</taxon>
        <taxon>Bacillati</taxon>
        <taxon>Actinomycetota</taxon>
        <taxon>Actinomycetes</taxon>
        <taxon>Micromonosporales</taxon>
        <taxon>Micromonosporaceae</taxon>
        <taxon>Krasilnikovia</taxon>
    </lineage>
</organism>
<dbReference type="SUPFAM" id="SSF55729">
    <property type="entry name" value="Acyl-CoA N-acyltransferases (Nat)"/>
    <property type="match status" value="1"/>
</dbReference>
<dbReference type="AlphaFoldDB" id="A0A4Q7ZR08"/>
<feature type="compositionally biased region" description="Low complexity" evidence="1">
    <location>
        <begin position="9"/>
        <end position="27"/>
    </location>
</feature>
<comment type="caution">
    <text evidence="3">The sequence shown here is derived from an EMBL/GenBank/DDBJ whole genome shotgun (WGS) entry which is preliminary data.</text>
</comment>
<evidence type="ECO:0000259" key="2">
    <source>
        <dbReference type="PROSITE" id="PS51186"/>
    </source>
</evidence>
<keyword evidence="3" id="KW-0808">Transferase</keyword>
<dbReference type="OrthoDB" id="3637113at2"/>
<evidence type="ECO:0000313" key="3">
    <source>
        <dbReference type="EMBL" id="RZU53234.1"/>
    </source>
</evidence>
<dbReference type="Gene3D" id="3.40.630.30">
    <property type="match status" value="1"/>
</dbReference>
<reference evidence="3 4" key="1">
    <citation type="submission" date="2019-02" db="EMBL/GenBank/DDBJ databases">
        <title>Sequencing the genomes of 1000 actinobacteria strains.</title>
        <authorList>
            <person name="Klenk H.-P."/>
        </authorList>
    </citation>
    <scope>NUCLEOTIDE SEQUENCE [LARGE SCALE GENOMIC DNA]</scope>
    <source>
        <strain evidence="3 4">DSM 45162</strain>
    </source>
</reference>
<dbReference type="Pfam" id="PF13302">
    <property type="entry name" value="Acetyltransf_3"/>
    <property type="match status" value="1"/>
</dbReference>
<evidence type="ECO:0000256" key="1">
    <source>
        <dbReference type="SAM" id="MobiDB-lite"/>
    </source>
</evidence>
<accession>A0A4Q7ZR08</accession>
<dbReference type="InterPro" id="IPR016181">
    <property type="entry name" value="Acyl_CoA_acyltransferase"/>
</dbReference>
<keyword evidence="3" id="KW-0012">Acyltransferase</keyword>
<dbReference type="PROSITE" id="PS51186">
    <property type="entry name" value="GNAT"/>
    <property type="match status" value="1"/>
</dbReference>
<dbReference type="RefSeq" id="WP_130511742.1">
    <property type="nucleotide sequence ID" value="NZ_SHKY01000001.1"/>
</dbReference>
<gene>
    <name evidence="3" type="ORF">EV385_5135</name>
</gene>
<dbReference type="GO" id="GO:0016747">
    <property type="term" value="F:acyltransferase activity, transferring groups other than amino-acyl groups"/>
    <property type="evidence" value="ECO:0007669"/>
    <property type="project" value="InterPro"/>
</dbReference>
<name>A0A4Q7ZR08_9ACTN</name>
<dbReference type="EMBL" id="SHKY01000001">
    <property type="protein sequence ID" value="RZU53234.1"/>
    <property type="molecule type" value="Genomic_DNA"/>
</dbReference>
<feature type="domain" description="N-acetyltransferase" evidence="2">
    <location>
        <begin position="49"/>
        <end position="206"/>
    </location>
</feature>
<sequence>MTTPPPRPRGAGPAADRAARSAPLAPADAPPGYPAQYERLVHLHDGRTVFIRPIVPGDAAALAEAISSADLDTLHRRFLGAPPRLSSRLLAHLVTVDYARRFAVVAVDTAGRGVGIARYEPAGEGSADVAVAVDPTWRRVGLATELITTLARAALENRIHTFTATFLAQNQPVAALLEHADAAGRAQISQGIADAVVALDGAAQVPDTDG</sequence>
<protein>
    <submittedName>
        <fullName evidence="3">L-amino acid N-acyltransferase YncA</fullName>
    </submittedName>
</protein>
<evidence type="ECO:0000313" key="4">
    <source>
        <dbReference type="Proteomes" id="UP000292564"/>
    </source>
</evidence>
<dbReference type="Proteomes" id="UP000292564">
    <property type="component" value="Unassembled WGS sequence"/>
</dbReference>